<dbReference type="PROSITE" id="PS50818">
    <property type="entry name" value="INTEIN_C_TER"/>
    <property type="match status" value="1"/>
</dbReference>
<dbReference type="CDD" id="cd00081">
    <property type="entry name" value="Hint"/>
    <property type="match status" value="1"/>
</dbReference>
<dbReference type="Pfam" id="PF25023">
    <property type="entry name" value="TEN_YD-shell"/>
    <property type="match status" value="3"/>
</dbReference>
<dbReference type="PANTHER" id="PTHR32305:SF15">
    <property type="entry name" value="PROTEIN RHSA-RELATED"/>
    <property type="match status" value="1"/>
</dbReference>
<keyword evidence="2" id="KW-0964">Secreted</keyword>
<dbReference type="PANTHER" id="PTHR32305">
    <property type="match status" value="1"/>
</dbReference>
<dbReference type="Pfam" id="PF05593">
    <property type="entry name" value="RHS_repeat"/>
    <property type="match status" value="3"/>
</dbReference>
<evidence type="ECO:0000313" key="6">
    <source>
        <dbReference type="Proteomes" id="UP000183410"/>
    </source>
</evidence>
<sequence length="3048" mass="329779">MIRKTIQWLTLACLALAFTIGFLVKPNITYAAPLNYTVPGYSSAVVTSSFAASTTAVTAEGTSYDYARYAANGSVVNFGQGTGKKSLSIVGGQRLVITNTSASGVVLKTVTRELGASYTSTPALKKYLLFPGQSMKATNLITSSESIDVGGKNSHADYNANDIPNTYDRTHAGGTMTIPAREGIAITNTGTTSYEVLAPYEVFSFASRSNPAVFVKTLQQGQHLEALNVTSFTFTMYFTHKNYDYAIYDAAGVLDSYGHTGYTSDMLYAGQKIIVSNYSDVPLVIEGPYDALPTKARAYPALYTQTLTSGQSLLVKNTSSESYALNLKGSYDFAQYSVSGSVADYGRKITTTAGTKTIPAGGSIVITKTDGGTAEVVGPPDGFSFTGRTDPALFIGSIAVGQSYEATNRLSGNAAFTMNGLYDYAMYDSLGNINNYYAKRSLGSFSISAGERAAFTNVGSGAAEIIAPYDAFRFVSRSNPVSFNKTLLAGETVQADNISLKSFTVSLNNQHHYVTYDTGNEVSEFGNPQTADSHIVDDTERIIISNSGTAPIVASGPYDAFRLTDRSAPALYKGFLANGQSMRLTNISPTLFHLNMSGTYDQASYKTTGEPRSSKRKETSLGQILYNSERITLTNSGSSVLQILTPNDVTLVQSSANPALVVKELAVGQSAQAKNTSTYNERVDLTGKHDIMDYDAAGDPDSYARGRTIAYRDVDAGKHVAVMNTGTTAMEVYGPYELFAITSRANPVTFSRVLTASESMELRNQTGKLFPVYSTGLYDLAQYDAANDVTDVEREHDTTVKNVSGLNRLAVTNAQASSMAIEGPYDVFALTSRANPALFERTLAPRQSMEAVFKGTDDASVYMTGKYDYSLFDQNGLKTYARQQNIIKNRLVNTGQRIAVMNTDVQSIVVYGAYDVFDNNARTNPVTFQRTLAPGESFEATNKELTPYEVYPSGLYDFVEFAADQDVRELGRDQTAALEVISSGNRIAVTNANSLAITVEGAYDAFQLTNRTNPALFERTLQPGSSFEAAYTGTKDGNVKMTGVYDLALYDAAGDIKSYYRERSASIGQAVTVGEKAAIMNSGTSNMVAYGAYDLFQLSNRANPVSFVRTLSGDGTLEIKQKTNKRMSLYLDGTYDNAEYAADGSVNSYGAGATQKEQIISVDAKFVLTPSATHTVTVSGAYDAFDITPRMIRAVTIKTLDPGASYSLRNISPDSFNLRIIGKYDYQIYDLWGNMQRFGNGSLVNPRVIDSTERMLITNADVAAITVMAPTDAINVTDGGNANEFVKALAVGETLAVKNQSGGASTINLNGKYDYALYDSAGAPVRYLREATNTAISVPAGHKLVITSRIGTGTVVTGGALAFLVTEQEEPALRIVPVSFKNTVELTNISPKVWAFTSSGTMDWASYNSTGTVLGYASRDTAATHELAIAEKMIVTSPLSQSLTIWGPYESFGYVDRTDPALEQETLKADQTVQAKNLTSSTQTLKAGGSFTYRSGSGSEQPGQSPLNVNAGATLLLTNTSGAEYLVFAPFGTIDLSFTGTDGTPISGISAADKVKTLDPSDYDPQTFHADPIDTATGAQIINRTLLTAHGAVPIPFQAQYHSLLTGTGDLGVGWSHNFEMKLEAGANNATVYWNAFRSNVFNKAADGTYSSTDKATRLDHLTKNADGTYVLERNDGTFYRFAAAGRLTEIEEKSGLKLAFGYAADGALSTISDPLTGAALTLSYDAAGRVAEVADPAARSVQFSYDATGRLSEITDAAGNATTYSYDSSNRIVSASSEGVQLFENTYDNEGRVIKQQDAVAGHAPTTFSYEEKDKQLVTTITNRNGDVQKLTHDAQYQLLQTEDSLGNKMTFTYDAQGNRLTATNPLNQTISYAYDDRRNLIRSTDYTGAQVNMTYDNEDNLLSATGPDGNTMTYTYDNKNRLLSVTDTDGQKTTYAYDAAGMLLSATDPKGAQTSYTYNGGRLVSMNNAAGEVTTYGYDAAGRMASVTDAAGNTSQLVYNADDQLLSDTNALGHAYSYAYDKQGFLASEVDARGNTTHYTYDNNGNLTQVVNALNQASQLIYDAEGRLIEAVNPLGDSVKIVYDAVGNVLTQTNAEGESVRYVYDSLYRLVEAYNADNTKVYEVVYDAKGNPVTIKDALNHSQTYVYDELNRLVETIDPMNRSTTFAYDDLSRLTTVSDALKGEASRSYDSLSQVIGYSDPNQNAATYTYDLAGRLIGETNAAGETSTYTYNALGLPDVETNGRGLTTSYNYDAASRLSKFVDQAGEVSYTYDANGNITAVTDGQGKALTRVFDELDRVVQYTDEFGNVIKYSYDAAGNMTLLTYPDNKTVSYTYDRAGRMTSVTDWNGRVTAYSYDANGRLASTLRPNGTTETRTYDAKGQLLTINDIGLDSSIILSYTYGYDAVGNVISENGGPTLSVTGSVYLNGLSVGENVNGNVSGSVYVPGDAAGLQPESAEMQLPPGMSNTEMTYTADNRLATYNGNAVVYDQDGNMINGPLAGSMQSYSYDARNRLTEAGGISYGYNSENVRTSVTVNGVTTRYVVNPQAVLSQVLMETDGQGNPTAYYVYGLGLIGREAADGSYATYHYDRRGSTVALTDDNGAITDTYEYGPYGEQIRHMGTIQQPFQYNGRDGVATDANGLYHMRARYYNPEIKRFINRDVLTGSISDSQTLNRYAYVNGNPISYVDPFGLSRDGDSAWLQGGSFLADLVPWVGTVKGFQQAFTGNNYITGEHLSAGDRWGEGIGATLSIIPIPGLKHAGKYGTKGVIWAGSKLKNVLGEDTVKTTKKLVYECNCFTAGTKVLTDEGEKPIEEIEVGDKVLSKDDETGEVAYKEVVGLFQKQADEIYYVHIGDEIIEVTGEHPFWLDGKGWTFVKDLKVGDLLVSSDGTKLAIDKIEKESREATVYNFEVEDFNSYFVSNLGIWVHNCAVKVTGDGGPNFSPNFDKKLRKHARDIYETSRDLGVPVKKGDKEWMEEFILSIVNEPQNLANSKPFKWNTIESVDAFVMGDAVVLVNRDANEILTFLNKKGNRLSSMLISELDLIRE</sequence>
<feature type="domain" description="Hint" evidence="4">
    <location>
        <begin position="2796"/>
        <end position="2890"/>
    </location>
</feature>
<dbReference type="Pfam" id="PF07591">
    <property type="entry name" value="PT-HINT"/>
    <property type="match status" value="1"/>
</dbReference>
<dbReference type="InterPro" id="IPR022385">
    <property type="entry name" value="Rhs_assc_core"/>
</dbReference>
<evidence type="ECO:0000256" key="3">
    <source>
        <dbReference type="ARBA" id="ARBA00022737"/>
    </source>
</evidence>
<dbReference type="Proteomes" id="UP000183410">
    <property type="component" value="Unassembled WGS sequence"/>
</dbReference>
<dbReference type="NCBIfam" id="TIGR01443">
    <property type="entry name" value="intein_Cterm"/>
    <property type="match status" value="1"/>
</dbReference>
<organism evidence="5 6">
    <name type="scientific">Paenibacillus algorifonticola</name>
    <dbReference type="NCBI Taxonomy" id="684063"/>
    <lineage>
        <taxon>Bacteria</taxon>
        <taxon>Bacillati</taxon>
        <taxon>Bacillota</taxon>
        <taxon>Bacilli</taxon>
        <taxon>Bacillales</taxon>
        <taxon>Paenibacillaceae</taxon>
        <taxon>Paenibacillus</taxon>
    </lineage>
</organism>
<proteinExistence type="predicted"/>
<evidence type="ECO:0000259" key="4">
    <source>
        <dbReference type="SMART" id="SM00306"/>
    </source>
</evidence>
<dbReference type="InterPro" id="IPR006141">
    <property type="entry name" value="Intein_N"/>
</dbReference>
<name>A0A1I2E3U9_9BACL</name>
<keyword evidence="3" id="KW-0677">Repeat</keyword>
<evidence type="ECO:0000313" key="5">
    <source>
        <dbReference type="EMBL" id="SFE87218.1"/>
    </source>
</evidence>
<dbReference type="NCBIfam" id="TIGR03696">
    <property type="entry name" value="Rhs_assc_core"/>
    <property type="match status" value="1"/>
</dbReference>
<gene>
    <name evidence="5" type="ORF">SAMN04487969_108150</name>
</gene>
<dbReference type="Gene3D" id="2.180.10.10">
    <property type="entry name" value="RHS repeat-associated core"/>
    <property type="match status" value="4"/>
</dbReference>
<dbReference type="InterPro" id="IPR050708">
    <property type="entry name" value="T6SS_VgrG/RHS"/>
</dbReference>
<evidence type="ECO:0000256" key="1">
    <source>
        <dbReference type="ARBA" id="ARBA00004613"/>
    </source>
</evidence>
<reference evidence="6" key="1">
    <citation type="submission" date="2016-10" db="EMBL/GenBank/DDBJ databases">
        <authorList>
            <person name="Varghese N."/>
            <person name="Submissions S."/>
        </authorList>
    </citation>
    <scope>NUCLEOTIDE SEQUENCE [LARGE SCALE GENOMIC DNA]</scope>
    <source>
        <strain evidence="6">CGMCC 1.10223</strain>
    </source>
</reference>
<dbReference type="InterPro" id="IPR027797">
    <property type="entry name" value="PT-TG_dom"/>
</dbReference>
<accession>A0A1I2E3U9</accession>
<dbReference type="GO" id="GO:0005576">
    <property type="term" value="C:extracellular region"/>
    <property type="evidence" value="ECO:0007669"/>
    <property type="project" value="UniProtKB-SubCell"/>
</dbReference>
<dbReference type="GO" id="GO:0016539">
    <property type="term" value="P:intein-mediated protein splicing"/>
    <property type="evidence" value="ECO:0007669"/>
    <property type="project" value="InterPro"/>
</dbReference>
<dbReference type="SUPFAM" id="SSF51294">
    <property type="entry name" value="Hedgehog/intein (Hint) domain"/>
    <property type="match status" value="1"/>
</dbReference>
<protein>
    <submittedName>
        <fullName evidence="5">Intein C-terminal splicing region/intein N-terminal splicing region/RHS repeat-associated core domain-containing protein</fullName>
    </submittedName>
</protein>
<dbReference type="Pfam" id="PF20148">
    <property type="entry name" value="DUF6531"/>
    <property type="match status" value="1"/>
</dbReference>
<dbReference type="Pfam" id="PF14449">
    <property type="entry name" value="PT-TG"/>
    <property type="match status" value="1"/>
</dbReference>
<keyword evidence="6" id="KW-1185">Reference proteome</keyword>
<dbReference type="SUPFAM" id="SSF63829">
    <property type="entry name" value="Calcium-dependent phosphotriesterase"/>
    <property type="match status" value="1"/>
</dbReference>
<dbReference type="InterPro" id="IPR006530">
    <property type="entry name" value="YD"/>
</dbReference>
<dbReference type="EMBL" id="FONN01000008">
    <property type="protein sequence ID" value="SFE87218.1"/>
    <property type="molecule type" value="Genomic_DNA"/>
</dbReference>
<dbReference type="PROSITE" id="PS50817">
    <property type="entry name" value="INTEIN_N_TER"/>
    <property type="match status" value="1"/>
</dbReference>
<evidence type="ECO:0000256" key="2">
    <source>
        <dbReference type="ARBA" id="ARBA00022525"/>
    </source>
</evidence>
<dbReference type="InterPro" id="IPR056823">
    <property type="entry name" value="TEN-like_YD-shell"/>
</dbReference>
<dbReference type="InterPro" id="IPR031325">
    <property type="entry name" value="RHS_repeat"/>
</dbReference>
<dbReference type="InterPro" id="IPR003587">
    <property type="entry name" value="Hint_dom_N"/>
</dbReference>
<dbReference type="InterPro" id="IPR045351">
    <property type="entry name" value="DUF6531"/>
</dbReference>
<dbReference type="InterPro" id="IPR030934">
    <property type="entry name" value="Intein_C"/>
</dbReference>
<comment type="subcellular location">
    <subcellularLocation>
        <location evidence="1">Secreted</location>
    </subcellularLocation>
</comment>
<dbReference type="NCBIfam" id="TIGR01643">
    <property type="entry name" value="YD_repeat_2x"/>
    <property type="match status" value="18"/>
</dbReference>
<dbReference type="Gene3D" id="2.170.16.10">
    <property type="entry name" value="Hedgehog/Intein (Hint) domain"/>
    <property type="match status" value="1"/>
</dbReference>
<dbReference type="InterPro" id="IPR036844">
    <property type="entry name" value="Hint_dom_sf"/>
</dbReference>
<dbReference type="SMART" id="SM00306">
    <property type="entry name" value="HintN"/>
    <property type="match status" value="1"/>
</dbReference>